<feature type="compositionally biased region" description="Polar residues" evidence="1">
    <location>
        <begin position="85"/>
        <end position="100"/>
    </location>
</feature>
<dbReference type="GO" id="GO:0042834">
    <property type="term" value="F:peptidoglycan binding"/>
    <property type="evidence" value="ECO:0007669"/>
    <property type="project" value="InterPro"/>
</dbReference>
<feature type="region of interest" description="Disordered" evidence="1">
    <location>
        <begin position="85"/>
        <end position="113"/>
    </location>
</feature>
<dbReference type="RefSeq" id="WP_055462356.1">
    <property type="nucleotide sequence ID" value="NZ_CYHG01000003.1"/>
</dbReference>
<proteinExistence type="predicted"/>
<keyword evidence="4" id="KW-1185">Reference proteome</keyword>
<dbReference type="SUPFAM" id="SSF110997">
    <property type="entry name" value="Sporulation related repeat"/>
    <property type="match status" value="1"/>
</dbReference>
<gene>
    <name evidence="3" type="ORF">Ga0061065_103249</name>
</gene>
<feature type="domain" description="SPOR" evidence="2">
    <location>
        <begin position="123"/>
        <end position="198"/>
    </location>
</feature>
<dbReference type="GO" id="GO:0032153">
    <property type="term" value="C:cell division site"/>
    <property type="evidence" value="ECO:0007669"/>
    <property type="project" value="TreeGrafter"/>
</dbReference>
<evidence type="ECO:0000256" key="1">
    <source>
        <dbReference type="SAM" id="MobiDB-lite"/>
    </source>
</evidence>
<organism evidence="3 4">
    <name type="scientific">Marinomonas fungiae</name>
    <dbReference type="NCBI Taxonomy" id="1137284"/>
    <lineage>
        <taxon>Bacteria</taxon>
        <taxon>Pseudomonadati</taxon>
        <taxon>Pseudomonadota</taxon>
        <taxon>Gammaproteobacteria</taxon>
        <taxon>Oceanospirillales</taxon>
        <taxon>Oceanospirillaceae</taxon>
        <taxon>Marinomonas</taxon>
    </lineage>
</organism>
<dbReference type="Proteomes" id="UP000182769">
    <property type="component" value="Unassembled WGS sequence"/>
</dbReference>
<dbReference type="GO" id="GO:0030428">
    <property type="term" value="C:cell septum"/>
    <property type="evidence" value="ECO:0007669"/>
    <property type="project" value="TreeGrafter"/>
</dbReference>
<dbReference type="STRING" id="1137284.GCA_001418205_01248"/>
<dbReference type="GO" id="GO:0032506">
    <property type="term" value="P:cytokinetic process"/>
    <property type="evidence" value="ECO:0007669"/>
    <property type="project" value="TreeGrafter"/>
</dbReference>
<dbReference type="Gene3D" id="3.30.70.1070">
    <property type="entry name" value="Sporulation related repeat"/>
    <property type="match status" value="1"/>
</dbReference>
<dbReference type="InterPro" id="IPR007730">
    <property type="entry name" value="SPOR-like_dom"/>
</dbReference>
<dbReference type="OrthoDB" id="7069135at2"/>
<accession>A0A0K6IJW6</accession>
<dbReference type="PANTHER" id="PTHR38687:SF1">
    <property type="entry name" value="CELL DIVISION PROTEIN DEDD"/>
    <property type="match status" value="1"/>
</dbReference>
<dbReference type="InterPro" id="IPR052521">
    <property type="entry name" value="Cell_div_SPOR-domain"/>
</dbReference>
<dbReference type="Pfam" id="PF05036">
    <property type="entry name" value="SPOR"/>
    <property type="match status" value="1"/>
</dbReference>
<evidence type="ECO:0000313" key="3">
    <source>
        <dbReference type="EMBL" id="CUB03398.1"/>
    </source>
</evidence>
<sequence>MLDTKSKYRLIGAGLLIASSAVLLPLVLDGERPEELNVQISVPERPTFPEVAIAPVQPVAELEERSSVQEEELDVNSIELINIESEQQPKTQAPTQSQTVVKAPEPIKTEPTPKPVEVKRELAPVGERWTLQVATFGQQDNATRTLKKLQDAGYPAYVMSSNSLYKVFVGPELKREASELMKDKVLKEFKLSGIVVKYSPNS</sequence>
<name>A0A0K6IJW6_9GAMM</name>
<dbReference type="PANTHER" id="PTHR38687">
    <property type="entry name" value="CELL DIVISION PROTEIN DEDD-RELATED"/>
    <property type="match status" value="1"/>
</dbReference>
<dbReference type="InterPro" id="IPR036680">
    <property type="entry name" value="SPOR-like_sf"/>
</dbReference>
<evidence type="ECO:0000259" key="2">
    <source>
        <dbReference type="PROSITE" id="PS51724"/>
    </source>
</evidence>
<dbReference type="EMBL" id="CYHG01000003">
    <property type="protein sequence ID" value="CUB03398.1"/>
    <property type="molecule type" value="Genomic_DNA"/>
</dbReference>
<evidence type="ECO:0000313" key="4">
    <source>
        <dbReference type="Proteomes" id="UP000182769"/>
    </source>
</evidence>
<dbReference type="AlphaFoldDB" id="A0A0K6IJW6"/>
<dbReference type="PROSITE" id="PS51724">
    <property type="entry name" value="SPOR"/>
    <property type="match status" value="1"/>
</dbReference>
<reference evidence="4" key="1">
    <citation type="submission" date="2015-08" db="EMBL/GenBank/DDBJ databases">
        <authorList>
            <person name="Varghese N."/>
        </authorList>
    </citation>
    <scope>NUCLEOTIDE SEQUENCE [LARGE SCALE GENOMIC DNA]</scope>
    <source>
        <strain evidence="4">JCM 18476</strain>
    </source>
</reference>
<keyword evidence="3" id="KW-0131">Cell cycle</keyword>
<protein>
    <submittedName>
        <fullName evidence="3">Cell division protein DedD (Periplasmic protein involved in septation)</fullName>
    </submittedName>
</protein>
<keyword evidence="3" id="KW-0132">Cell division</keyword>